<accession>A0AAN7WA48</accession>
<evidence type="ECO:0000256" key="2">
    <source>
        <dbReference type="ARBA" id="ARBA00022692"/>
    </source>
</evidence>
<feature type="transmembrane region" description="Helical" evidence="10">
    <location>
        <begin position="260"/>
        <end position="283"/>
    </location>
</feature>
<feature type="transmembrane region" description="Helical" evidence="10">
    <location>
        <begin position="369"/>
        <end position="388"/>
    </location>
</feature>
<feature type="compositionally biased region" description="Low complexity" evidence="9">
    <location>
        <begin position="39"/>
        <end position="49"/>
    </location>
</feature>
<feature type="transmembrane region" description="Helical" evidence="10">
    <location>
        <begin position="133"/>
        <end position="153"/>
    </location>
</feature>
<dbReference type="Gene3D" id="3.30.9.10">
    <property type="entry name" value="D-Amino Acid Oxidase, subunit A, domain 2"/>
    <property type="match status" value="1"/>
</dbReference>
<comment type="subcellular location">
    <subcellularLocation>
        <location evidence="1">Membrane</location>
        <topology evidence="1">Multi-pass membrane protein</topology>
    </subcellularLocation>
</comment>
<feature type="compositionally biased region" description="Basic and acidic residues" evidence="9">
    <location>
        <begin position="975"/>
        <end position="984"/>
    </location>
</feature>
<dbReference type="PROSITE" id="PS50850">
    <property type="entry name" value="MFS"/>
    <property type="match status" value="1"/>
</dbReference>
<dbReference type="InterPro" id="IPR036259">
    <property type="entry name" value="MFS_trans_sf"/>
</dbReference>
<dbReference type="InterPro" id="IPR036188">
    <property type="entry name" value="FAD/NAD-bd_sf"/>
</dbReference>
<protein>
    <recommendedName>
        <fullName evidence="7">Cercosporin MFS transporter CTB4</fullName>
    </recommendedName>
    <alternativeName>
        <fullName evidence="8">Cercosporin toxin biosynthesis cluster protein 4</fullName>
    </alternativeName>
</protein>
<name>A0AAN7WA48_9PEZI</name>
<evidence type="ECO:0000256" key="10">
    <source>
        <dbReference type="SAM" id="Phobius"/>
    </source>
</evidence>
<dbReference type="SUPFAM" id="SSF51905">
    <property type="entry name" value="FAD/NAD(P)-binding domain"/>
    <property type="match status" value="1"/>
</dbReference>
<dbReference type="FunFam" id="1.20.1250.20:FF:000011">
    <property type="entry name" value="MFS multidrug transporter, putative"/>
    <property type="match status" value="1"/>
</dbReference>
<dbReference type="PANTHER" id="PTHR23502">
    <property type="entry name" value="MAJOR FACILITATOR SUPERFAMILY"/>
    <property type="match status" value="1"/>
</dbReference>
<evidence type="ECO:0000313" key="13">
    <source>
        <dbReference type="Proteomes" id="UP001310594"/>
    </source>
</evidence>
<dbReference type="SUPFAM" id="SSF103473">
    <property type="entry name" value="MFS general substrate transporter"/>
    <property type="match status" value="1"/>
</dbReference>
<feature type="transmembrane region" description="Helical" evidence="10">
    <location>
        <begin position="434"/>
        <end position="454"/>
    </location>
</feature>
<dbReference type="Gene3D" id="3.50.50.60">
    <property type="entry name" value="FAD/NAD(P)-binding domain"/>
    <property type="match status" value="1"/>
</dbReference>
<feature type="transmembrane region" description="Helical" evidence="10">
    <location>
        <begin position="499"/>
        <end position="521"/>
    </location>
</feature>
<dbReference type="Proteomes" id="UP001310594">
    <property type="component" value="Unassembled WGS sequence"/>
</dbReference>
<keyword evidence="2 10" id="KW-0812">Transmembrane</keyword>
<reference evidence="12" key="1">
    <citation type="submission" date="2023-08" db="EMBL/GenBank/DDBJ databases">
        <title>Black Yeasts Isolated from many extreme environments.</title>
        <authorList>
            <person name="Coleine C."/>
            <person name="Stajich J.E."/>
            <person name="Selbmann L."/>
        </authorList>
    </citation>
    <scope>NUCLEOTIDE SEQUENCE</scope>
    <source>
        <strain evidence="12">CCFEE 5810</strain>
    </source>
</reference>
<proteinExistence type="inferred from homology"/>
<evidence type="ECO:0000256" key="6">
    <source>
        <dbReference type="ARBA" id="ARBA00053977"/>
    </source>
</evidence>
<evidence type="ECO:0000256" key="7">
    <source>
        <dbReference type="ARBA" id="ARBA00069139"/>
    </source>
</evidence>
<dbReference type="GO" id="GO:0005886">
    <property type="term" value="C:plasma membrane"/>
    <property type="evidence" value="ECO:0007669"/>
    <property type="project" value="TreeGrafter"/>
</dbReference>
<dbReference type="Pfam" id="PF07690">
    <property type="entry name" value="MFS_1"/>
    <property type="match status" value="1"/>
</dbReference>
<evidence type="ECO:0000259" key="11">
    <source>
        <dbReference type="PROSITE" id="PS50850"/>
    </source>
</evidence>
<evidence type="ECO:0000313" key="12">
    <source>
        <dbReference type="EMBL" id="KAK5700780.1"/>
    </source>
</evidence>
<dbReference type="InterPro" id="IPR020846">
    <property type="entry name" value="MFS_dom"/>
</dbReference>
<dbReference type="CDD" id="cd17323">
    <property type="entry name" value="MFS_Tpo1_MDR_like"/>
    <property type="match status" value="1"/>
</dbReference>
<evidence type="ECO:0000256" key="3">
    <source>
        <dbReference type="ARBA" id="ARBA00022989"/>
    </source>
</evidence>
<keyword evidence="3 10" id="KW-1133">Transmembrane helix</keyword>
<keyword evidence="4 10" id="KW-0472">Membrane</keyword>
<dbReference type="InterPro" id="IPR011701">
    <property type="entry name" value="MFS"/>
</dbReference>
<sequence>MDSTARPSTATSQTSWDDKLAKDVDEKDGHDSSATSPIATQQPTYAAQQPEHDADVEKDGESQHPTDPADEKAAFLVKWEDGEKANPRNWSNGYKAFITWQLGMLALSASLGSSIIAPAEEAISEYTGVSQELTVLCVSLYVLGFAFGPLLWAPVSEVYGRKWSMEPAMIGLALFSIGTAVSKNAASIFITRFFGGVFGSAPVSNVSAALGDMYEPRARGIAVTFYAVCVVGGPTIGPVIGSALTANSRLGWRWVEYIEAIWVFAVVVLTYFCMPEMYGPTLLKWKAQRLRKETGDQRYWHPHEAMKITFSNIVTKHLSRPIVMLTTEPMVTCIAIYASFVYGLLYLTLEVFPIVYRQNRGMGQIVSTLPFLGLFVGVLFAVGINLANQPRYARIVAQNKGRAVPEARLPPMLIGGFLFTLGLFWFGWTADPKFHWSIPTIATAFIGAGFNVIFQQCINFLVDTYSLYAASAVSANTFLRSLFAFGLPLAARPMFHAMGVGPACSVLGGVACLALPVPLLFMKYGLKLRKMSAGVFGLTTALHLSRRGYKNVHIFDRQPYDKNRYAVSLGADAASADENKILRASYGDRKLYQDLAFTAMPEWKRWNETLASTPSDDLPSDFTQHTRLWDSCGYLRLSDCGLEDSEKETQKNFPPDIKHTQFRVSDEHRRADAMRDGISASKIDPFGRMDRGLSTDGVLDMTAGYVLASRACSFALHLCQKSGVKLHLGPDYALRRLSQQNEVISGIATADGQEHSADLVIVACGGWTPSLVSQAEQLLETTSGSVLSIRLPKDRPDLWDKYSPEQFPVWDFNMGSYEPYKTIGGIYGLIRTPEGVVKIAFRGAKWTDYSHNSTVSGKPLSYPKTHVDKVRKEAMRVIRGFCEENLPDLLELDLEYERLCWYTDSVNNSFLIDYVPGTENLMVASGGSGHGFKLLPVLGQHMVDVVERKETQYTRLFAWRGVPHGSKNGLEEGPDGWRRLDKQKMVGRGSWKPSSKL</sequence>
<evidence type="ECO:0000256" key="4">
    <source>
        <dbReference type="ARBA" id="ARBA00023136"/>
    </source>
</evidence>
<dbReference type="Pfam" id="PF01266">
    <property type="entry name" value="DAO"/>
    <property type="match status" value="1"/>
</dbReference>
<dbReference type="GO" id="GO:0022857">
    <property type="term" value="F:transmembrane transporter activity"/>
    <property type="evidence" value="ECO:0007669"/>
    <property type="project" value="InterPro"/>
</dbReference>
<evidence type="ECO:0000256" key="9">
    <source>
        <dbReference type="SAM" id="MobiDB-lite"/>
    </source>
</evidence>
<evidence type="ECO:0000256" key="8">
    <source>
        <dbReference type="ARBA" id="ARBA00077167"/>
    </source>
</evidence>
<feature type="transmembrane region" description="Helical" evidence="10">
    <location>
        <begin position="220"/>
        <end position="240"/>
    </location>
</feature>
<feature type="transmembrane region" description="Helical" evidence="10">
    <location>
        <begin position="409"/>
        <end position="428"/>
    </location>
</feature>
<comment type="caution">
    <text evidence="12">The sequence shown here is derived from an EMBL/GenBank/DDBJ whole genome shotgun (WGS) entry which is preliminary data.</text>
</comment>
<feature type="compositionally biased region" description="Basic and acidic residues" evidence="9">
    <location>
        <begin position="50"/>
        <end position="71"/>
    </location>
</feature>
<organism evidence="12 13">
    <name type="scientific">Elasticomyces elasticus</name>
    <dbReference type="NCBI Taxonomy" id="574655"/>
    <lineage>
        <taxon>Eukaryota</taxon>
        <taxon>Fungi</taxon>
        <taxon>Dikarya</taxon>
        <taxon>Ascomycota</taxon>
        <taxon>Pezizomycotina</taxon>
        <taxon>Dothideomycetes</taxon>
        <taxon>Dothideomycetidae</taxon>
        <taxon>Mycosphaerellales</taxon>
        <taxon>Teratosphaeriaceae</taxon>
        <taxon>Elasticomyces</taxon>
    </lineage>
</organism>
<dbReference type="EMBL" id="JAVRQU010000007">
    <property type="protein sequence ID" value="KAK5700780.1"/>
    <property type="molecule type" value="Genomic_DNA"/>
</dbReference>
<feature type="domain" description="Major facilitator superfamily (MFS) profile" evidence="11">
    <location>
        <begin position="98"/>
        <end position="526"/>
    </location>
</feature>
<feature type="region of interest" description="Disordered" evidence="9">
    <location>
        <begin position="969"/>
        <end position="997"/>
    </location>
</feature>
<feature type="transmembrane region" description="Helical" evidence="10">
    <location>
        <begin position="466"/>
        <end position="487"/>
    </location>
</feature>
<feature type="region of interest" description="Disordered" evidence="9">
    <location>
        <begin position="1"/>
        <end position="71"/>
    </location>
</feature>
<comment type="function">
    <text evidence="6">MFS transporter; part of the gene cluster that mediates the biosynthesis of cercosporin, a light-activated, non-host-selective toxin. The perylenequinone chromophore of cercosporin absorbs light energy to attain an electronically-activated triplet state and produces active oxygen species such as the hydroxyl radical, superoxide, hydrogen peroxide or singlet oxygen upon reaction with oxygen molecules. These reactive oxygen species cause damage to various cellular components including lipids, proteins and nucleic acids. Responsible for secretion and accumulation of cercosporin, but does not play any roles in self-protection against the toxicity of cercosporin.</text>
</comment>
<gene>
    <name evidence="12" type="ORF">LTR97_005297</name>
</gene>
<evidence type="ECO:0000256" key="1">
    <source>
        <dbReference type="ARBA" id="ARBA00004141"/>
    </source>
</evidence>
<dbReference type="Gene3D" id="1.20.1250.20">
    <property type="entry name" value="MFS general substrate transporter like domains"/>
    <property type="match status" value="1"/>
</dbReference>
<feature type="compositionally biased region" description="Basic and acidic residues" evidence="9">
    <location>
        <begin position="16"/>
        <end position="31"/>
    </location>
</feature>
<feature type="transmembrane region" description="Helical" evidence="10">
    <location>
        <begin position="188"/>
        <end position="208"/>
    </location>
</feature>
<dbReference type="InterPro" id="IPR006076">
    <property type="entry name" value="FAD-dep_OxRdtase"/>
</dbReference>
<dbReference type="PANTHER" id="PTHR23502:SF49">
    <property type="entry name" value="MAJOR FACILITATOR SUPERFAMILY (MFS) PROFILE DOMAIN-CONTAINING PROTEIN"/>
    <property type="match status" value="1"/>
</dbReference>
<dbReference type="AlphaFoldDB" id="A0AAN7WA48"/>
<comment type="similarity">
    <text evidence="5">Belongs to the major facilitator superfamily. CAR1 family.</text>
</comment>
<evidence type="ECO:0000256" key="5">
    <source>
        <dbReference type="ARBA" id="ARBA00038347"/>
    </source>
</evidence>
<feature type="compositionally biased region" description="Polar residues" evidence="9">
    <location>
        <begin position="1"/>
        <end position="15"/>
    </location>
</feature>
<feature type="transmembrane region" description="Helical" evidence="10">
    <location>
        <begin position="330"/>
        <end position="349"/>
    </location>
</feature>